<keyword evidence="2" id="KW-1185">Reference proteome</keyword>
<proteinExistence type="predicted"/>
<sequence>MKPNISQKKTKLQVWFSNYSCNLSIPGPLLATVLSRIVKSPLPINIFNLEWIVMEYEIEEFKFRSAHSLLRRYLFQDLICQLGIRKVRGVGWRN</sequence>
<protein>
    <recommendedName>
        <fullName evidence="3">Maturase K</fullName>
    </recommendedName>
</protein>
<evidence type="ECO:0008006" key="3">
    <source>
        <dbReference type="Google" id="ProtNLM"/>
    </source>
</evidence>
<gene>
    <name evidence="1" type="ORF">CEXT_615661</name>
</gene>
<organism evidence="1 2">
    <name type="scientific">Caerostris extrusa</name>
    <name type="common">Bark spider</name>
    <name type="synonym">Caerostris bankana</name>
    <dbReference type="NCBI Taxonomy" id="172846"/>
    <lineage>
        <taxon>Eukaryota</taxon>
        <taxon>Metazoa</taxon>
        <taxon>Ecdysozoa</taxon>
        <taxon>Arthropoda</taxon>
        <taxon>Chelicerata</taxon>
        <taxon>Arachnida</taxon>
        <taxon>Araneae</taxon>
        <taxon>Araneomorphae</taxon>
        <taxon>Entelegynae</taxon>
        <taxon>Araneoidea</taxon>
        <taxon>Araneidae</taxon>
        <taxon>Caerostris</taxon>
    </lineage>
</organism>
<comment type="caution">
    <text evidence="1">The sequence shown here is derived from an EMBL/GenBank/DDBJ whole genome shotgun (WGS) entry which is preliminary data.</text>
</comment>
<dbReference type="EMBL" id="BPLR01009271">
    <property type="protein sequence ID" value="GIY30748.1"/>
    <property type="molecule type" value="Genomic_DNA"/>
</dbReference>
<evidence type="ECO:0000313" key="1">
    <source>
        <dbReference type="EMBL" id="GIY30748.1"/>
    </source>
</evidence>
<dbReference type="Proteomes" id="UP001054945">
    <property type="component" value="Unassembled WGS sequence"/>
</dbReference>
<name>A0AAV4S922_CAEEX</name>
<dbReference type="AlphaFoldDB" id="A0AAV4S922"/>
<accession>A0AAV4S922</accession>
<evidence type="ECO:0000313" key="2">
    <source>
        <dbReference type="Proteomes" id="UP001054945"/>
    </source>
</evidence>
<reference evidence="1 2" key="1">
    <citation type="submission" date="2021-06" db="EMBL/GenBank/DDBJ databases">
        <title>Caerostris extrusa draft genome.</title>
        <authorList>
            <person name="Kono N."/>
            <person name="Arakawa K."/>
        </authorList>
    </citation>
    <scope>NUCLEOTIDE SEQUENCE [LARGE SCALE GENOMIC DNA]</scope>
</reference>